<dbReference type="EMBL" id="JAJAQI010000020">
    <property type="protein sequence ID" value="MCB4822955.1"/>
    <property type="molecule type" value="Genomic_DNA"/>
</dbReference>
<comment type="caution">
    <text evidence="2">The sequence shown here is derived from an EMBL/GenBank/DDBJ whole genome shotgun (WGS) entry which is preliminary data.</text>
</comment>
<organism evidence="2 3">
    <name type="scientific">Roseicella aerolata</name>
    <dbReference type="NCBI Taxonomy" id="2883479"/>
    <lineage>
        <taxon>Bacteria</taxon>
        <taxon>Pseudomonadati</taxon>
        <taxon>Pseudomonadota</taxon>
        <taxon>Alphaproteobacteria</taxon>
        <taxon>Acetobacterales</taxon>
        <taxon>Roseomonadaceae</taxon>
        <taxon>Roseicella</taxon>
    </lineage>
</organism>
<dbReference type="Pfam" id="PF00551">
    <property type="entry name" value="Formyl_trans_N"/>
    <property type="match status" value="1"/>
</dbReference>
<dbReference type="Proteomes" id="UP001139311">
    <property type="component" value="Unassembled WGS sequence"/>
</dbReference>
<reference evidence="2" key="1">
    <citation type="submission" date="2021-10" db="EMBL/GenBank/DDBJ databases">
        <title>Roseicella aerolatum sp. nov., isolated from aerosols of e-waste dismantling site.</title>
        <authorList>
            <person name="Qin T."/>
        </authorList>
    </citation>
    <scope>NUCLEOTIDE SEQUENCE</scope>
    <source>
        <strain evidence="2">GB24</strain>
    </source>
</reference>
<feature type="domain" description="Formyl transferase N-terminal" evidence="1">
    <location>
        <begin position="112"/>
        <end position="201"/>
    </location>
</feature>
<dbReference type="GO" id="GO:0004479">
    <property type="term" value="F:methionyl-tRNA formyltransferase activity"/>
    <property type="evidence" value="ECO:0007669"/>
    <property type="project" value="TreeGrafter"/>
</dbReference>
<dbReference type="RefSeq" id="WP_226609002.1">
    <property type="nucleotide sequence ID" value="NZ_JAJAQI010000020.1"/>
</dbReference>
<dbReference type="Gene3D" id="3.40.50.170">
    <property type="entry name" value="Formyl transferase, N-terminal domain"/>
    <property type="match status" value="1"/>
</dbReference>
<evidence type="ECO:0000313" key="2">
    <source>
        <dbReference type="EMBL" id="MCB4822955.1"/>
    </source>
</evidence>
<dbReference type="PANTHER" id="PTHR11138">
    <property type="entry name" value="METHIONYL-TRNA FORMYLTRANSFERASE"/>
    <property type="match status" value="1"/>
</dbReference>
<sequence>MCQVPEGARWGVLLHPPNSQQPQEQAELRLVLFVSFWIGQATLHAALAYLRRLPGRIRVVGVVTDDPISPQARISLRKRAWSLMSEEERLAVKLRLVRTALEAGIPVYTGEVKTPGFRRVLAAWQPDAIITCGFGQVLDRAILDTAPQGAYNCHPTDLANGHGAGPSPWADMEARGVTHTVWSVHRMTEEVDAGPVIGRSAPINLADAAGRLVREPRAFVYKILAPICWMALCLIDSLVRARPGPLRRLDLDSGMPAALRRQLLQPIGPDWQDTQVPVPGDAEFAGLLNRPASRIMEDIAAG</sequence>
<dbReference type="InterPro" id="IPR036477">
    <property type="entry name" value="Formyl_transf_N_sf"/>
</dbReference>
<dbReference type="GO" id="GO:0005829">
    <property type="term" value="C:cytosol"/>
    <property type="evidence" value="ECO:0007669"/>
    <property type="project" value="TreeGrafter"/>
</dbReference>
<protein>
    <recommendedName>
        <fullName evidence="1">Formyl transferase N-terminal domain-containing protein</fullName>
    </recommendedName>
</protein>
<evidence type="ECO:0000259" key="1">
    <source>
        <dbReference type="Pfam" id="PF00551"/>
    </source>
</evidence>
<dbReference type="InterPro" id="IPR002376">
    <property type="entry name" value="Formyl_transf_N"/>
</dbReference>
<keyword evidence="3" id="KW-1185">Reference proteome</keyword>
<gene>
    <name evidence="2" type="ORF">LHA35_14550</name>
</gene>
<dbReference type="SUPFAM" id="SSF53328">
    <property type="entry name" value="Formyltransferase"/>
    <property type="match status" value="1"/>
</dbReference>
<evidence type="ECO:0000313" key="3">
    <source>
        <dbReference type="Proteomes" id="UP001139311"/>
    </source>
</evidence>
<dbReference type="PANTHER" id="PTHR11138:SF5">
    <property type="entry name" value="METHIONYL-TRNA FORMYLTRANSFERASE, MITOCHONDRIAL"/>
    <property type="match status" value="1"/>
</dbReference>
<accession>A0A9X1LBA0</accession>
<name>A0A9X1LBA0_9PROT</name>
<dbReference type="AlphaFoldDB" id="A0A9X1LBA0"/>
<proteinExistence type="predicted"/>